<dbReference type="PROSITE" id="PS51077">
    <property type="entry name" value="HTH_ICLR"/>
    <property type="match status" value="1"/>
</dbReference>
<evidence type="ECO:0000256" key="2">
    <source>
        <dbReference type="ARBA" id="ARBA00023125"/>
    </source>
</evidence>
<dbReference type="KEGG" id="lnn:F0161_00065"/>
<dbReference type="Pfam" id="PF01614">
    <property type="entry name" value="IclR_C"/>
    <property type="match status" value="1"/>
</dbReference>
<name>A0A5P1WXN9_9LACO</name>
<dbReference type="PANTHER" id="PTHR30136:SF7">
    <property type="entry name" value="HTH-TYPE TRANSCRIPTIONAL REGULATOR KDGR-RELATED"/>
    <property type="match status" value="1"/>
</dbReference>
<dbReference type="PANTHER" id="PTHR30136">
    <property type="entry name" value="HELIX-TURN-HELIX TRANSCRIPTIONAL REGULATOR, ICLR FAMILY"/>
    <property type="match status" value="1"/>
</dbReference>
<dbReference type="PROSITE" id="PS51078">
    <property type="entry name" value="ICLR_ED"/>
    <property type="match status" value="1"/>
</dbReference>
<dbReference type="InterPro" id="IPR029016">
    <property type="entry name" value="GAF-like_dom_sf"/>
</dbReference>
<dbReference type="GO" id="GO:0003677">
    <property type="term" value="F:DNA binding"/>
    <property type="evidence" value="ECO:0007669"/>
    <property type="project" value="UniProtKB-KW"/>
</dbReference>
<dbReference type="InterPro" id="IPR036390">
    <property type="entry name" value="WH_DNA-bd_sf"/>
</dbReference>
<keyword evidence="7" id="KW-1185">Reference proteome</keyword>
<dbReference type="EMBL" id="CP043939">
    <property type="protein sequence ID" value="QER66412.1"/>
    <property type="molecule type" value="Genomic_DNA"/>
</dbReference>
<dbReference type="CDD" id="cd00090">
    <property type="entry name" value="HTH_ARSR"/>
    <property type="match status" value="1"/>
</dbReference>
<dbReference type="GO" id="GO:0045892">
    <property type="term" value="P:negative regulation of DNA-templated transcription"/>
    <property type="evidence" value="ECO:0007669"/>
    <property type="project" value="TreeGrafter"/>
</dbReference>
<dbReference type="SMART" id="SM00346">
    <property type="entry name" value="HTH_ICLR"/>
    <property type="match status" value="1"/>
</dbReference>
<feature type="domain" description="HTH iclR-type" evidence="4">
    <location>
        <begin position="11"/>
        <end position="73"/>
    </location>
</feature>
<sequence>MAEQKEEVFYGTVLIKAKEIMDFILESRVSPTLKEISENVDMTKSTVLKILKTLEHCGYVRRTEDAKQYYLGTMFLAYAQKVNHTFDIRQIAMPHLATLVSEIEETVNLGIVENQQITLLDKIESNSTVYLVARVGGQMHMYSSSMGKAILAEYSDDEISRYVSATSFEKLTPNTMTDISSLIEDVGKVKKRGYAFDNEENQPDIFCVGFSLCKNNHIYGAFSVSMPKYRASEEKIANIIEEGKKIQAKILSEL</sequence>
<dbReference type="Gene3D" id="3.30.450.40">
    <property type="match status" value="1"/>
</dbReference>
<gene>
    <name evidence="6" type="ORF">F0161_00065</name>
</gene>
<keyword evidence="2" id="KW-0238">DNA-binding</keyword>
<dbReference type="SUPFAM" id="SSF55781">
    <property type="entry name" value="GAF domain-like"/>
    <property type="match status" value="1"/>
</dbReference>
<evidence type="ECO:0000259" key="5">
    <source>
        <dbReference type="PROSITE" id="PS51078"/>
    </source>
</evidence>
<dbReference type="AlphaFoldDB" id="A0A5P1WXN9"/>
<organism evidence="6 7">
    <name type="scientific">Paucilactobacillus nenjiangensis</name>
    <dbReference type="NCBI Taxonomy" id="1296540"/>
    <lineage>
        <taxon>Bacteria</taxon>
        <taxon>Bacillati</taxon>
        <taxon>Bacillota</taxon>
        <taxon>Bacilli</taxon>
        <taxon>Lactobacillales</taxon>
        <taxon>Lactobacillaceae</taxon>
        <taxon>Paucilactobacillus</taxon>
    </lineage>
</organism>
<reference evidence="6 7" key="1">
    <citation type="submission" date="2019-09" db="EMBL/GenBank/DDBJ databases">
        <title>Complete Genome Sequence of Lactobacillus nenjiangensis SH-Y15, isolated from sauerkraut.</title>
        <authorList>
            <person name="Yang H."/>
        </authorList>
    </citation>
    <scope>NUCLEOTIDE SEQUENCE [LARGE SCALE GENOMIC DNA]</scope>
    <source>
        <strain evidence="6 7">SH-Y15</strain>
    </source>
</reference>
<dbReference type="Proteomes" id="UP000325295">
    <property type="component" value="Chromosome"/>
</dbReference>
<dbReference type="SUPFAM" id="SSF46785">
    <property type="entry name" value="Winged helix' DNA-binding domain"/>
    <property type="match status" value="1"/>
</dbReference>
<dbReference type="InterPro" id="IPR014757">
    <property type="entry name" value="Tscrpt_reg_IclR_C"/>
</dbReference>
<protein>
    <submittedName>
        <fullName evidence="6">IclR family transcriptional regulator</fullName>
    </submittedName>
</protein>
<dbReference type="Pfam" id="PF09339">
    <property type="entry name" value="HTH_IclR"/>
    <property type="match status" value="1"/>
</dbReference>
<dbReference type="InterPro" id="IPR005471">
    <property type="entry name" value="Tscrpt_reg_IclR_N"/>
</dbReference>
<keyword evidence="3" id="KW-0804">Transcription</keyword>
<dbReference type="RefSeq" id="WP_150202952.1">
    <property type="nucleotide sequence ID" value="NZ_CP043939.1"/>
</dbReference>
<dbReference type="OrthoDB" id="9791752at2"/>
<dbReference type="Gene3D" id="1.10.10.10">
    <property type="entry name" value="Winged helix-like DNA-binding domain superfamily/Winged helix DNA-binding domain"/>
    <property type="match status" value="1"/>
</dbReference>
<evidence type="ECO:0000256" key="1">
    <source>
        <dbReference type="ARBA" id="ARBA00023015"/>
    </source>
</evidence>
<dbReference type="GO" id="GO:0003700">
    <property type="term" value="F:DNA-binding transcription factor activity"/>
    <property type="evidence" value="ECO:0007669"/>
    <property type="project" value="TreeGrafter"/>
</dbReference>
<dbReference type="InterPro" id="IPR011991">
    <property type="entry name" value="ArsR-like_HTH"/>
</dbReference>
<dbReference type="InterPro" id="IPR050707">
    <property type="entry name" value="HTH_MetabolicPath_Reg"/>
</dbReference>
<keyword evidence="1" id="KW-0805">Transcription regulation</keyword>
<evidence type="ECO:0000256" key="3">
    <source>
        <dbReference type="ARBA" id="ARBA00023163"/>
    </source>
</evidence>
<proteinExistence type="predicted"/>
<dbReference type="InterPro" id="IPR036388">
    <property type="entry name" value="WH-like_DNA-bd_sf"/>
</dbReference>
<accession>A0A5P1WXN9</accession>
<feature type="domain" description="IclR-ED" evidence="5">
    <location>
        <begin position="74"/>
        <end position="254"/>
    </location>
</feature>
<evidence type="ECO:0000313" key="6">
    <source>
        <dbReference type="EMBL" id="QER66412.1"/>
    </source>
</evidence>
<evidence type="ECO:0000313" key="7">
    <source>
        <dbReference type="Proteomes" id="UP000325295"/>
    </source>
</evidence>
<evidence type="ECO:0000259" key="4">
    <source>
        <dbReference type="PROSITE" id="PS51077"/>
    </source>
</evidence>